<dbReference type="NCBIfam" id="TIGR01008">
    <property type="entry name" value="uS3_euk_arch"/>
    <property type="match status" value="1"/>
</dbReference>
<protein>
    <recommendedName>
        <fullName evidence="9">Small ribosomal subunit protein uS3</fullName>
        <ecNumber evidence="4">4.2.99.18</ecNumber>
    </recommendedName>
    <alternativeName>
        <fullName evidence="10">40S ribosomal protein S3</fullName>
    </alternativeName>
</protein>
<evidence type="ECO:0000313" key="15">
    <source>
        <dbReference type="Ensembl" id="ENSOKIP00005108141.1"/>
    </source>
</evidence>
<evidence type="ECO:0000256" key="7">
    <source>
        <dbReference type="ARBA" id="ARBA00022980"/>
    </source>
</evidence>
<keyword evidence="5" id="KW-0131">Cell cycle</keyword>
<dbReference type="GO" id="GO:0006412">
    <property type="term" value="P:translation"/>
    <property type="evidence" value="ECO:0007669"/>
    <property type="project" value="InterPro"/>
</dbReference>
<keyword evidence="7" id="KW-0689">Ribosomal protein</keyword>
<keyword evidence="5" id="KW-0498">Mitosis</keyword>
<evidence type="ECO:0000256" key="4">
    <source>
        <dbReference type="ARBA" id="ARBA00012720"/>
    </source>
</evidence>
<evidence type="ECO:0000256" key="5">
    <source>
        <dbReference type="ARBA" id="ARBA00022776"/>
    </source>
</evidence>
<comment type="similarity">
    <text evidence="3">Belongs to the universal ribosomal protein uS3 family.</text>
</comment>
<evidence type="ECO:0000256" key="13">
    <source>
        <dbReference type="SAM" id="MobiDB-lite"/>
    </source>
</evidence>
<dbReference type="InterPro" id="IPR015946">
    <property type="entry name" value="KH_dom-like_a/b"/>
</dbReference>
<evidence type="ECO:0000256" key="1">
    <source>
        <dbReference type="ARBA" id="ARBA00004186"/>
    </source>
</evidence>
<dbReference type="Proteomes" id="UP000694557">
    <property type="component" value="Unassembled WGS sequence"/>
</dbReference>
<dbReference type="InterPro" id="IPR057258">
    <property type="entry name" value="Ribosomal_uS3"/>
</dbReference>
<evidence type="ECO:0000313" key="16">
    <source>
        <dbReference type="Proteomes" id="UP000694557"/>
    </source>
</evidence>
<organism evidence="15 16">
    <name type="scientific">Oncorhynchus kisutch</name>
    <name type="common">Coho salmon</name>
    <name type="synonym">Salmo kisutch</name>
    <dbReference type="NCBI Taxonomy" id="8019"/>
    <lineage>
        <taxon>Eukaryota</taxon>
        <taxon>Metazoa</taxon>
        <taxon>Chordata</taxon>
        <taxon>Craniata</taxon>
        <taxon>Vertebrata</taxon>
        <taxon>Euteleostomi</taxon>
        <taxon>Actinopterygii</taxon>
        <taxon>Neopterygii</taxon>
        <taxon>Teleostei</taxon>
        <taxon>Protacanthopterygii</taxon>
        <taxon>Salmoniformes</taxon>
        <taxon>Salmonidae</taxon>
        <taxon>Salmoninae</taxon>
        <taxon>Oncorhynchus</taxon>
    </lineage>
</organism>
<reference evidence="15" key="1">
    <citation type="submission" date="2025-08" db="UniProtKB">
        <authorList>
            <consortium name="Ensembl"/>
        </authorList>
    </citation>
    <scope>IDENTIFICATION</scope>
</reference>
<dbReference type="FunFam" id="3.30.300.20:FF:000006">
    <property type="entry name" value="40S ribosomal protein S3"/>
    <property type="match status" value="1"/>
</dbReference>
<dbReference type="Ensembl" id="ENSOKIT00005115881.1">
    <property type="protein sequence ID" value="ENSOKIP00005108141.1"/>
    <property type="gene ID" value="ENSOKIG00005047358.1"/>
</dbReference>
<dbReference type="GeneTree" id="ENSGT00390000008610"/>
<dbReference type="Gene3D" id="3.30.300.20">
    <property type="match status" value="1"/>
</dbReference>
<evidence type="ECO:0000256" key="2">
    <source>
        <dbReference type="ARBA" id="ARBA00004637"/>
    </source>
</evidence>
<feature type="domain" description="KH type-2" evidence="14">
    <location>
        <begin position="21"/>
        <end position="92"/>
    </location>
</feature>
<dbReference type="GO" id="GO:0003723">
    <property type="term" value="F:RNA binding"/>
    <property type="evidence" value="ECO:0007669"/>
    <property type="project" value="UniProtKB-UniRule"/>
</dbReference>
<dbReference type="FunFam" id="3.30.1140.32:FF:000013">
    <property type="entry name" value="40S ribosomal protein S3"/>
    <property type="match status" value="1"/>
</dbReference>
<dbReference type="InterPro" id="IPR036419">
    <property type="entry name" value="Ribosomal_S3_C_sf"/>
</dbReference>
<dbReference type="InterPro" id="IPR004044">
    <property type="entry name" value="KH_dom_type_2"/>
</dbReference>
<evidence type="ECO:0000256" key="12">
    <source>
        <dbReference type="PROSITE-ProRule" id="PRU00118"/>
    </source>
</evidence>
<dbReference type="Gene3D" id="3.30.1140.32">
    <property type="entry name" value="Ribosomal protein S3, C-terminal domain"/>
    <property type="match status" value="1"/>
</dbReference>
<dbReference type="CDD" id="cd02413">
    <property type="entry name" value="KH-II_40S_S3"/>
    <property type="match status" value="1"/>
</dbReference>
<dbReference type="Pfam" id="PF00189">
    <property type="entry name" value="Ribosomal_S3_C"/>
    <property type="match status" value="1"/>
</dbReference>
<dbReference type="Pfam" id="PF07650">
    <property type="entry name" value="KH_2"/>
    <property type="match status" value="1"/>
</dbReference>
<dbReference type="GO" id="GO:0003735">
    <property type="term" value="F:structural constituent of ribosome"/>
    <property type="evidence" value="ECO:0007669"/>
    <property type="project" value="InterPro"/>
</dbReference>
<feature type="region of interest" description="Disordered" evidence="13">
    <location>
        <begin position="218"/>
        <end position="266"/>
    </location>
</feature>
<name>A0A8C7KYJ6_ONCKI</name>
<dbReference type="GO" id="GO:0005819">
    <property type="term" value="C:spindle"/>
    <property type="evidence" value="ECO:0007669"/>
    <property type="project" value="UniProtKB-SubCell"/>
</dbReference>
<evidence type="ECO:0000256" key="6">
    <source>
        <dbReference type="ARBA" id="ARBA00022884"/>
    </source>
</evidence>
<evidence type="ECO:0000259" key="14">
    <source>
        <dbReference type="PROSITE" id="PS50823"/>
    </source>
</evidence>
<dbReference type="GO" id="GO:0140078">
    <property type="term" value="F:class I DNA-(apurinic or apyrimidinic site) endonuclease activity"/>
    <property type="evidence" value="ECO:0007669"/>
    <property type="project" value="UniProtKB-EC"/>
</dbReference>
<proteinExistence type="inferred from homology"/>
<evidence type="ECO:0000256" key="10">
    <source>
        <dbReference type="ARBA" id="ARBA00035408"/>
    </source>
</evidence>
<evidence type="ECO:0000256" key="8">
    <source>
        <dbReference type="ARBA" id="ARBA00023274"/>
    </source>
</evidence>
<evidence type="ECO:0000256" key="9">
    <source>
        <dbReference type="ARBA" id="ARBA00035257"/>
    </source>
</evidence>
<evidence type="ECO:0000256" key="3">
    <source>
        <dbReference type="ARBA" id="ARBA00010761"/>
    </source>
</evidence>
<comment type="catalytic activity">
    <reaction evidence="11">
        <text>2'-deoxyribonucleotide-(2'-deoxyribose 5'-phosphate)-2'-deoxyribonucleotide-DNA = a 3'-end 2'-deoxyribonucleotide-(2,3-dehydro-2,3-deoxyribose 5'-phosphate)-DNA + a 5'-end 5'-phospho-2'-deoxyribonucleoside-DNA + H(+)</text>
        <dbReference type="Rhea" id="RHEA:66592"/>
        <dbReference type="Rhea" id="RHEA-COMP:13180"/>
        <dbReference type="Rhea" id="RHEA-COMP:16897"/>
        <dbReference type="Rhea" id="RHEA-COMP:17067"/>
        <dbReference type="ChEBI" id="CHEBI:15378"/>
        <dbReference type="ChEBI" id="CHEBI:136412"/>
        <dbReference type="ChEBI" id="CHEBI:157695"/>
        <dbReference type="ChEBI" id="CHEBI:167181"/>
        <dbReference type="EC" id="4.2.99.18"/>
    </reaction>
</comment>
<sequence>MAVQISKKRKFVADGIFKAELNEFLTRELAEDGYSGVEVRVTPTRTEIIILATRTQNVLGEKGRRIRELTAVVQKRFGFPEGSVELYAEKVATRGLCAIAQAESLRYKLLGGLAVRRACYGVLRFIMESGSKGCEVVVSGKLRGQRAKSMKFVDGLMIHSGDPVNYYVDTAVRHVLLRQDLWEIVDKCTLQDKGDITGKHGVLGIKVKIMLPWDPSGKIGPKKPLPDHVSIVEPKDEQVPSTPISEQKGAKPEAAVVAPATPVPTA</sequence>
<dbReference type="PROSITE" id="PS50823">
    <property type="entry name" value="KH_TYPE_2"/>
    <property type="match status" value="1"/>
</dbReference>
<comment type="subcellular location">
    <subcellularLocation>
        <location evidence="1">Cytoplasm</location>
        <location evidence="1">Cytoskeleton</location>
        <location evidence="1">Spindle</location>
    </subcellularLocation>
    <subcellularLocation>
        <location evidence="2">Mitochondrion inner membrane</location>
        <topology evidence="2">Peripheral membrane protein</topology>
    </subcellularLocation>
</comment>
<dbReference type="InterPro" id="IPR005703">
    <property type="entry name" value="Ribosomal_uS3_euk/arc"/>
</dbReference>
<dbReference type="InterPro" id="IPR009019">
    <property type="entry name" value="KH_sf_prok-type"/>
</dbReference>
<dbReference type="EC" id="4.2.99.18" evidence="4"/>
<keyword evidence="16" id="KW-1185">Reference proteome</keyword>
<gene>
    <name evidence="15" type="primary">LOC109873474</name>
</gene>
<dbReference type="PANTHER" id="PTHR11760">
    <property type="entry name" value="30S/40S RIBOSOMAL PROTEIN S3"/>
    <property type="match status" value="1"/>
</dbReference>
<dbReference type="GO" id="GO:0005743">
    <property type="term" value="C:mitochondrial inner membrane"/>
    <property type="evidence" value="ECO:0007669"/>
    <property type="project" value="UniProtKB-SubCell"/>
</dbReference>
<dbReference type="SUPFAM" id="SSF54814">
    <property type="entry name" value="Prokaryotic type KH domain (KH-domain type II)"/>
    <property type="match status" value="1"/>
</dbReference>
<dbReference type="InterPro" id="IPR001351">
    <property type="entry name" value="Ribosomal_uS3_C"/>
</dbReference>
<keyword evidence="6 12" id="KW-0694">RNA-binding</keyword>
<keyword evidence="5" id="KW-0132">Cell division</keyword>
<dbReference type="GO" id="GO:0005634">
    <property type="term" value="C:nucleus"/>
    <property type="evidence" value="ECO:0007669"/>
    <property type="project" value="TreeGrafter"/>
</dbReference>
<dbReference type="AlphaFoldDB" id="A0A8C7KYJ6"/>
<dbReference type="PANTHER" id="PTHR11760:SF32">
    <property type="entry name" value="SMALL RIBOSOMAL SUBUNIT PROTEIN US3"/>
    <property type="match status" value="1"/>
</dbReference>
<keyword evidence="8" id="KW-0687">Ribonucleoprotein</keyword>
<dbReference type="SUPFAM" id="SSF54821">
    <property type="entry name" value="Ribosomal protein S3 C-terminal domain"/>
    <property type="match status" value="1"/>
</dbReference>
<reference evidence="15" key="2">
    <citation type="submission" date="2025-09" db="UniProtKB">
        <authorList>
            <consortium name="Ensembl"/>
        </authorList>
    </citation>
    <scope>IDENTIFICATION</scope>
</reference>
<dbReference type="GO" id="GO:0022627">
    <property type="term" value="C:cytosolic small ribosomal subunit"/>
    <property type="evidence" value="ECO:0007669"/>
    <property type="project" value="TreeGrafter"/>
</dbReference>
<dbReference type="GO" id="GO:2001235">
    <property type="term" value="P:positive regulation of apoptotic signaling pathway"/>
    <property type="evidence" value="ECO:0007669"/>
    <property type="project" value="TreeGrafter"/>
</dbReference>
<evidence type="ECO:0000256" key="11">
    <source>
        <dbReference type="ARBA" id="ARBA00044632"/>
    </source>
</evidence>
<accession>A0A8C7KYJ6</accession>